<dbReference type="EMBL" id="CZBA01000006">
    <property type="protein sequence ID" value="CUP46126.1"/>
    <property type="molecule type" value="Genomic_DNA"/>
</dbReference>
<feature type="compositionally biased region" description="Low complexity" evidence="1">
    <location>
        <begin position="203"/>
        <end position="223"/>
    </location>
</feature>
<dbReference type="SUPFAM" id="SSF160459">
    <property type="entry name" value="BLRF2-like"/>
    <property type="match status" value="1"/>
</dbReference>
<keyword evidence="2" id="KW-0732">Signal</keyword>
<feature type="chain" id="PRO_5008028870" evidence="2">
    <location>
        <begin position="29"/>
        <end position="337"/>
    </location>
</feature>
<accession>A0A174NEI2</accession>
<protein>
    <submittedName>
        <fullName evidence="3">Uncharacterized protein</fullName>
    </submittedName>
</protein>
<gene>
    <name evidence="3" type="ORF">ERS852533_01441</name>
</gene>
<dbReference type="Proteomes" id="UP000095413">
    <property type="component" value="Unassembled WGS sequence"/>
</dbReference>
<dbReference type="RefSeq" id="WP_055055849.1">
    <property type="nucleotide sequence ID" value="NZ_CZBA01000006.1"/>
</dbReference>
<evidence type="ECO:0000313" key="3">
    <source>
        <dbReference type="EMBL" id="CUP46126.1"/>
    </source>
</evidence>
<name>A0A174NEI2_9FIRM</name>
<dbReference type="OrthoDB" id="2083684at2"/>
<evidence type="ECO:0000256" key="1">
    <source>
        <dbReference type="SAM" id="MobiDB-lite"/>
    </source>
</evidence>
<organism evidence="3 4">
    <name type="scientific">Blautia obeum</name>
    <dbReference type="NCBI Taxonomy" id="40520"/>
    <lineage>
        <taxon>Bacteria</taxon>
        <taxon>Bacillati</taxon>
        <taxon>Bacillota</taxon>
        <taxon>Clostridia</taxon>
        <taxon>Lachnospirales</taxon>
        <taxon>Lachnospiraceae</taxon>
        <taxon>Blautia</taxon>
    </lineage>
</organism>
<feature type="region of interest" description="Disordered" evidence="1">
    <location>
        <begin position="197"/>
        <end position="224"/>
    </location>
</feature>
<reference evidence="3 4" key="1">
    <citation type="submission" date="2015-09" db="EMBL/GenBank/DDBJ databases">
        <authorList>
            <consortium name="Pathogen Informatics"/>
        </authorList>
    </citation>
    <scope>NUCLEOTIDE SEQUENCE [LARGE SCALE GENOMIC DNA]</scope>
    <source>
        <strain evidence="3 4">2789STDY5834921</strain>
    </source>
</reference>
<sequence length="337" mass="36922">MRRKTVAIILASSLISNIFISNNLFVYAASETASTIADNDAIRIDAESPVSLICDTEEYTVNVQRIFYERGNYAIEFMIQNHSDHDFNFGLDGSDIDGFQITIYSGGTCIAAGKKGVAKFHFREQDLTDYGINDFQVLNTTFSEFPFGTGTSYPLQIQKDAFSQAPDQIRGAENTKLLKTVEELKKQIEELKAENASLKEQLSSNAATSDSDTPSSDSVSTTDNENDQRLLNAIIMCADVTNGNGTDAIGQRAYIVIPKEVLSQISENGYATFLENKIKNSGYNWFSIICDDGTGIVFSNSFTGLGTYGELDDEGCVTTPLGYISASESGYEYELAN</sequence>
<feature type="signal peptide" evidence="2">
    <location>
        <begin position="1"/>
        <end position="28"/>
    </location>
</feature>
<proteinExistence type="predicted"/>
<evidence type="ECO:0000256" key="2">
    <source>
        <dbReference type="SAM" id="SignalP"/>
    </source>
</evidence>
<evidence type="ECO:0000313" key="4">
    <source>
        <dbReference type="Proteomes" id="UP000095413"/>
    </source>
</evidence>
<dbReference type="AlphaFoldDB" id="A0A174NEI2"/>